<comment type="caution">
    <text evidence="2">The sequence shown here is derived from an EMBL/GenBank/DDBJ whole genome shotgun (WGS) entry which is preliminary data.</text>
</comment>
<evidence type="ECO:0000259" key="1">
    <source>
        <dbReference type="Pfam" id="PF04230"/>
    </source>
</evidence>
<dbReference type="Pfam" id="PF04230">
    <property type="entry name" value="PS_pyruv_trans"/>
    <property type="match status" value="1"/>
</dbReference>
<dbReference type="RefSeq" id="WP_184580817.1">
    <property type="nucleotide sequence ID" value="NZ_JACHJT010000001.1"/>
</dbReference>
<protein>
    <submittedName>
        <fullName evidence="2">Polysaccharide pyruvyl transferase WcaK-like protein</fullName>
    </submittedName>
</protein>
<name>A0A7W7RJK4_9ACTN</name>
<keyword evidence="3" id="KW-1185">Reference proteome</keyword>
<dbReference type="InterPro" id="IPR007345">
    <property type="entry name" value="Polysacch_pyruvyl_Trfase"/>
</dbReference>
<feature type="domain" description="Polysaccharide pyruvyl transferase" evidence="1">
    <location>
        <begin position="14"/>
        <end position="342"/>
    </location>
</feature>
<dbReference type="AlphaFoldDB" id="A0A7W7RJK4"/>
<evidence type="ECO:0000313" key="2">
    <source>
        <dbReference type="EMBL" id="MBB4933159.1"/>
    </source>
</evidence>
<gene>
    <name evidence="2" type="ORF">F4561_003979</name>
</gene>
<evidence type="ECO:0000313" key="3">
    <source>
        <dbReference type="Proteomes" id="UP000523007"/>
    </source>
</evidence>
<reference evidence="2 3" key="1">
    <citation type="submission" date="2020-08" db="EMBL/GenBank/DDBJ databases">
        <title>Sequencing the genomes of 1000 actinobacteria strains.</title>
        <authorList>
            <person name="Klenk H.-P."/>
        </authorList>
    </citation>
    <scope>NUCLEOTIDE SEQUENCE [LARGE SCALE GENOMIC DNA]</scope>
    <source>
        <strain evidence="2 3">DSM 102030</strain>
    </source>
</reference>
<sequence>MKKIAMIGSALSGNKGAAAMLESAMQTLGEKYPDAQFTLLAMYPQQDKEQNTYKNLTILRGDSFYLGAVINSWALLYRLLPGARNFIKKRSPEVKALAEADVLLDQGGITFVDGREVFLIYNVATILPALNVKTPVAKCAQALGPFKNPINRMAANIFLPKMARIVSRGAITHAHLEGLGLKNVTEGADYAFCLEVTDAEEKAATKKFDMNFFKNGNVVGVSPSVVLRKKVDKHRGPGAYAKETAEFVDYLTKEKGYKVLLIPHSYRSAETQLQHNNDAPLCRDIYAQVSGQEKCQLLDVELGSQELRCIIGKCDLFIASRFHAMVSSLAMQVPTLVIGWSHKYREVLEMFGLEKWAFGHDKLQHEYLKTRFAELEEEQKTVRAQLTKKLPKVKKKSYNQVDVIQSVLER</sequence>
<dbReference type="PANTHER" id="PTHR36836">
    <property type="entry name" value="COLANIC ACID BIOSYNTHESIS PROTEIN WCAK"/>
    <property type="match status" value="1"/>
</dbReference>
<dbReference type="EMBL" id="JACHJT010000001">
    <property type="protein sequence ID" value="MBB4933159.1"/>
    <property type="molecule type" value="Genomic_DNA"/>
</dbReference>
<accession>A0A7W7RJK4</accession>
<dbReference type="GO" id="GO:0016740">
    <property type="term" value="F:transferase activity"/>
    <property type="evidence" value="ECO:0007669"/>
    <property type="project" value="UniProtKB-KW"/>
</dbReference>
<dbReference type="Proteomes" id="UP000523007">
    <property type="component" value="Unassembled WGS sequence"/>
</dbReference>
<dbReference type="PANTHER" id="PTHR36836:SF1">
    <property type="entry name" value="COLANIC ACID BIOSYNTHESIS PROTEIN WCAK"/>
    <property type="match status" value="1"/>
</dbReference>
<organism evidence="2 3">
    <name type="scientific">Lipingzhangella halophila</name>
    <dbReference type="NCBI Taxonomy" id="1783352"/>
    <lineage>
        <taxon>Bacteria</taxon>
        <taxon>Bacillati</taxon>
        <taxon>Actinomycetota</taxon>
        <taxon>Actinomycetes</taxon>
        <taxon>Streptosporangiales</taxon>
        <taxon>Nocardiopsidaceae</taxon>
        <taxon>Lipingzhangella</taxon>
    </lineage>
</organism>
<proteinExistence type="predicted"/>
<keyword evidence="2" id="KW-0808">Transferase</keyword>